<dbReference type="GO" id="GO:0003856">
    <property type="term" value="F:3-dehydroquinate synthase activity"/>
    <property type="evidence" value="ECO:0007669"/>
    <property type="project" value="TreeGrafter"/>
</dbReference>
<dbReference type="AlphaFoldDB" id="A0A1H4TRU5"/>
<dbReference type="Proteomes" id="UP000182409">
    <property type="component" value="Unassembled WGS sequence"/>
</dbReference>
<dbReference type="GO" id="GO:0009073">
    <property type="term" value="P:aromatic amino acid family biosynthetic process"/>
    <property type="evidence" value="ECO:0007669"/>
    <property type="project" value="InterPro"/>
</dbReference>
<dbReference type="PIRSF" id="PIRSF001455">
    <property type="entry name" value="DHQ_synth"/>
    <property type="match status" value="1"/>
</dbReference>
<dbReference type="PANTHER" id="PTHR43622">
    <property type="entry name" value="3-DEHYDROQUINATE SYNTHASE"/>
    <property type="match status" value="1"/>
</dbReference>
<evidence type="ECO:0000313" key="10">
    <source>
        <dbReference type="Proteomes" id="UP000182409"/>
    </source>
</evidence>
<sequence>MSASFNIQSSTGEYSVTVEAGAWTRWVAEKASASVVADAFFQPTYPTVGTGPLFVEAVETNKSLEASPALIEQMRRSGANRSTELVAVGGGIIQDLSAFIASVYMRGLRWTYVPTTVLAMVDSCIGGKSSINVGPYKNLVGTFHPPQQVLIDPEFIQTLPVDQRASGLIEAVKICFCRGEEAFDKHLSFSPSTSMPSDRLEGVIINSLLAKKWFIEVDEFDKKERLLLNFGHTFGHAMEGASHFAISHGIAVGLGIECAIAYQQNSGVDYSAVTRVARLRSHLSEMIRSDAGLSEQLRKLSVEDVLERFVSDKKHGKDFYALILIAHDGSVVISKEPRTESTLSAVRRAVEQIVEAYA</sequence>
<keyword evidence="3" id="KW-0479">Metal-binding</keyword>
<gene>
    <name evidence="9" type="ORF">SAMN05443244_3841</name>
</gene>
<evidence type="ECO:0000256" key="3">
    <source>
        <dbReference type="ARBA" id="ARBA00022723"/>
    </source>
</evidence>
<dbReference type="InterPro" id="IPR050071">
    <property type="entry name" value="Dehydroquinate_synthase"/>
</dbReference>
<protein>
    <submittedName>
        <fullName evidence="9">3-dehydroquinate synthase</fullName>
    </submittedName>
</protein>
<dbReference type="InterPro" id="IPR030960">
    <property type="entry name" value="DHQS/DOIS_N"/>
</dbReference>
<dbReference type="Gene3D" id="3.40.50.1970">
    <property type="match status" value="1"/>
</dbReference>
<dbReference type="OrthoDB" id="9806583at2"/>
<evidence type="ECO:0000256" key="1">
    <source>
        <dbReference type="ARBA" id="ARBA00001911"/>
    </source>
</evidence>
<dbReference type="PANTHER" id="PTHR43622:SF1">
    <property type="entry name" value="3-DEHYDROQUINATE SYNTHASE"/>
    <property type="match status" value="1"/>
</dbReference>
<evidence type="ECO:0000259" key="7">
    <source>
        <dbReference type="Pfam" id="PF01761"/>
    </source>
</evidence>
<evidence type="ECO:0000256" key="2">
    <source>
        <dbReference type="ARBA" id="ARBA00001941"/>
    </source>
</evidence>
<comment type="cofactor">
    <cofactor evidence="1">
        <name>NAD(+)</name>
        <dbReference type="ChEBI" id="CHEBI:57540"/>
    </cofactor>
</comment>
<reference evidence="9 10" key="1">
    <citation type="submission" date="2016-10" db="EMBL/GenBank/DDBJ databases">
        <authorList>
            <person name="de Groot N.N."/>
        </authorList>
    </citation>
    <scope>NUCLEOTIDE SEQUENCE [LARGE SCALE GENOMIC DNA]</scope>
    <source>
        <strain evidence="9 10">AB35.6</strain>
    </source>
</reference>
<name>A0A1H4TRU5_9BACT</name>
<dbReference type="InterPro" id="IPR056179">
    <property type="entry name" value="DHQS_C"/>
</dbReference>
<dbReference type="Gene3D" id="1.20.1090.10">
    <property type="entry name" value="Dehydroquinate synthase-like - alpha domain"/>
    <property type="match status" value="1"/>
</dbReference>
<dbReference type="Pfam" id="PF24621">
    <property type="entry name" value="DHQS_C"/>
    <property type="match status" value="1"/>
</dbReference>
<evidence type="ECO:0000256" key="4">
    <source>
        <dbReference type="ARBA" id="ARBA00023027"/>
    </source>
</evidence>
<dbReference type="InterPro" id="IPR030963">
    <property type="entry name" value="DHQ_synth_fam"/>
</dbReference>
<proteinExistence type="predicted"/>
<dbReference type="Pfam" id="PF01761">
    <property type="entry name" value="DHQ_synthase"/>
    <property type="match status" value="1"/>
</dbReference>
<evidence type="ECO:0000259" key="8">
    <source>
        <dbReference type="Pfam" id="PF24621"/>
    </source>
</evidence>
<evidence type="ECO:0000313" key="9">
    <source>
        <dbReference type="EMBL" id="SEC59202.1"/>
    </source>
</evidence>
<keyword evidence="6" id="KW-0170">Cobalt</keyword>
<organism evidence="9 10">
    <name type="scientific">Terriglobus roseus</name>
    <dbReference type="NCBI Taxonomy" id="392734"/>
    <lineage>
        <taxon>Bacteria</taxon>
        <taxon>Pseudomonadati</taxon>
        <taxon>Acidobacteriota</taxon>
        <taxon>Terriglobia</taxon>
        <taxon>Terriglobales</taxon>
        <taxon>Acidobacteriaceae</taxon>
        <taxon>Terriglobus</taxon>
    </lineage>
</organism>
<evidence type="ECO:0000256" key="6">
    <source>
        <dbReference type="ARBA" id="ARBA00023285"/>
    </source>
</evidence>
<dbReference type="RefSeq" id="WP_074655530.1">
    <property type="nucleotide sequence ID" value="NZ_FNSD01000001.1"/>
</dbReference>
<dbReference type="EMBL" id="FNSD01000001">
    <property type="protein sequence ID" value="SEC59202.1"/>
    <property type="molecule type" value="Genomic_DNA"/>
</dbReference>
<dbReference type="SUPFAM" id="SSF56796">
    <property type="entry name" value="Dehydroquinate synthase-like"/>
    <property type="match status" value="1"/>
</dbReference>
<keyword evidence="5" id="KW-0456">Lyase</keyword>
<keyword evidence="4" id="KW-0520">NAD</keyword>
<evidence type="ECO:0000256" key="5">
    <source>
        <dbReference type="ARBA" id="ARBA00023239"/>
    </source>
</evidence>
<dbReference type="GO" id="GO:0046872">
    <property type="term" value="F:metal ion binding"/>
    <property type="evidence" value="ECO:0007669"/>
    <property type="project" value="UniProtKB-KW"/>
</dbReference>
<accession>A0A1H4TRU5</accession>
<feature type="domain" description="3-dehydroquinate synthase C-terminal" evidence="8">
    <location>
        <begin position="167"/>
        <end position="314"/>
    </location>
</feature>
<comment type="cofactor">
    <cofactor evidence="2">
        <name>Co(2+)</name>
        <dbReference type="ChEBI" id="CHEBI:48828"/>
    </cofactor>
</comment>
<feature type="domain" description="3-dehydroquinate synthase N-terminal" evidence="7">
    <location>
        <begin position="55"/>
        <end position="163"/>
    </location>
</feature>
<dbReference type="CDD" id="cd08195">
    <property type="entry name" value="DHQS"/>
    <property type="match status" value="1"/>
</dbReference>